<dbReference type="AlphaFoldDB" id="A0A171KQ03"/>
<comment type="caution">
    <text evidence="2">The sequence shown here is derived from an EMBL/GenBank/DDBJ whole genome shotgun (WGS) entry which is preliminary data.</text>
</comment>
<dbReference type="PROSITE" id="PS51257">
    <property type="entry name" value="PROKAR_LIPOPROTEIN"/>
    <property type="match status" value="1"/>
</dbReference>
<keyword evidence="4" id="KW-1185">Reference proteome</keyword>
<dbReference type="EMBL" id="LBNE01000010">
    <property type="protein sequence ID" value="KKO70970.1"/>
    <property type="molecule type" value="Genomic_DNA"/>
</dbReference>
<dbReference type="InterPro" id="IPR013783">
    <property type="entry name" value="Ig-like_fold"/>
</dbReference>
<reference evidence="2 4" key="1">
    <citation type="submission" date="2015-04" db="EMBL/GenBank/DDBJ databases">
        <title>Genome sequence of Kerstersia gyiorum CG1.</title>
        <authorList>
            <person name="Greninger A.L."/>
            <person name="Kozyreva V."/>
            <person name="Chaturvedi V."/>
        </authorList>
    </citation>
    <scope>NUCLEOTIDE SEQUENCE [LARGE SCALE GENOMIC DNA]</scope>
    <source>
        <strain evidence="2 4">CG1</strain>
    </source>
</reference>
<dbReference type="RefSeq" id="WP_068373116.1">
    <property type="nucleotide sequence ID" value="NZ_CBCSEB010000003.1"/>
</dbReference>
<dbReference type="EMBL" id="SGWZ01000001">
    <property type="protein sequence ID" value="RZS73190.1"/>
    <property type="molecule type" value="Genomic_DNA"/>
</dbReference>
<dbReference type="InterPro" id="IPR035986">
    <property type="entry name" value="PKD_dom_sf"/>
</dbReference>
<dbReference type="Gene3D" id="2.60.40.10">
    <property type="entry name" value="Immunoglobulins"/>
    <property type="match status" value="4"/>
</dbReference>
<dbReference type="Proteomes" id="UP000078084">
    <property type="component" value="Unassembled WGS sequence"/>
</dbReference>
<sequence>MKHQWQKWLASLGAASLLAACGGGGSDSDNGSSNGNNTASRPNAVLRAAVGNTPLADGDTLAAGTKITLDASGSSTPSGTLAYSWRLAQQPGDDAIDNPQAARTQLTPTLPGDYQIRLTVDNGDALASQQLSLSVTSDHPVAMVERRERNMRLGLIQLDGRASLPPSGGDPAKLKYFWRLVAAPPASKIAGLDAEEAMLAQPRFDADVPGKYEFELNVSYEGKSSLKPATLVVSVQEPLALPSAVIEPLNSAPYVRGQKISFDASKSTAGTGGGALQYRWSLTKQGLAPLPAMEGANTDRMSFTPNAVDTYTVGLSLFDGVQYHYDEYRLTSVLPDNAPNTPPVAVFLHNYNENTFEIEKGARTGLYGRSSYDIDETGNMQFEYEWTLLEEPAPGAAKLELTGRYSYFTPRKFDGEGVEKYKFQLRVKDSAGAWSEPAIATFSVLNGANHAPTAEAGPARSDSTSFMTGTQLELLGHGSDTDNNRITKYEWQLLDRPDHSQASLSSLNTERTNILLDQPGRYMFQLAVTDSHGAVSILPKVFSIYAKTQNFAPEARPYQTRAYDREQPLLIHKNREQFSLYNTTQDFWNEFAFVANAYDPDGDKLGYLWSLTGLPAGYGTHNASITSFQTCYIGDNWSMSSWRGTETAAEYIARQNTAREWTSCADLSFAPAMTGTYDLTLWVTDGAENTGPFNFSVNAATREDYPSLLLEDLHLVHRWNSTTGKLELVKDWTLSSLSSSQVFFPTQEHFAMFKFSSHWYPYLCSARENHNQEPFVLGTYQLSAGQQDYTIADLTAQDASGNATLAFDGITNGETIKKGETATFSVTLRLNEDSTFCQDSQTDGALINTNPFTWFFRIKEKPEWTFSY</sequence>
<dbReference type="Proteomes" id="UP000292039">
    <property type="component" value="Unassembled WGS sequence"/>
</dbReference>
<evidence type="ECO:0000313" key="2">
    <source>
        <dbReference type="EMBL" id="KKO70970.1"/>
    </source>
</evidence>
<dbReference type="GO" id="GO:0016020">
    <property type="term" value="C:membrane"/>
    <property type="evidence" value="ECO:0007669"/>
    <property type="project" value="TreeGrafter"/>
</dbReference>
<dbReference type="InterPro" id="IPR029865">
    <property type="entry name" value="KIAA0319-like"/>
</dbReference>
<evidence type="ECO:0000256" key="1">
    <source>
        <dbReference type="SAM" id="SignalP"/>
    </source>
</evidence>
<accession>A0A171KQ03</accession>
<evidence type="ECO:0000313" key="4">
    <source>
        <dbReference type="Proteomes" id="UP000078084"/>
    </source>
</evidence>
<protein>
    <recommendedName>
        <fullName evidence="6">PKD domain-containing protein</fullName>
    </recommendedName>
</protein>
<evidence type="ECO:0008006" key="6">
    <source>
        <dbReference type="Google" id="ProtNLM"/>
    </source>
</evidence>
<feature type="chain" id="PRO_5036301460" description="PKD domain-containing protein" evidence="1">
    <location>
        <begin position="20"/>
        <end position="868"/>
    </location>
</feature>
<name>A0A171KQ03_9BURK</name>
<evidence type="ECO:0000313" key="5">
    <source>
        <dbReference type="Proteomes" id="UP000292039"/>
    </source>
</evidence>
<dbReference type="Pfam" id="PF22352">
    <property type="entry name" value="K319L-like_PKD"/>
    <property type="match status" value="2"/>
</dbReference>
<dbReference type="GO" id="GO:0031410">
    <property type="term" value="C:cytoplasmic vesicle"/>
    <property type="evidence" value="ECO:0007669"/>
    <property type="project" value="TreeGrafter"/>
</dbReference>
<dbReference type="STRING" id="206506.AAV32_13310"/>
<reference evidence="3 5" key="2">
    <citation type="submission" date="2019-02" db="EMBL/GenBank/DDBJ databases">
        <title>Genomic Encyclopedia of Type Strains, Phase IV (KMG-IV): sequencing the most valuable type-strain genomes for metagenomic binning, comparative biology and taxonomic classification.</title>
        <authorList>
            <person name="Goeker M."/>
        </authorList>
    </citation>
    <scope>NUCLEOTIDE SEQUENCE [LARGE SCALE GENOMIC DNA]</scope>
    <source>
        <strain evidence="3 5">DSM 16618</strain>
    </source>
</reference>
<feature type="signal peptide" evidence="1">
    <location>
        <begin position="1"/>
        <end position="19"/>
    </location>
</feature>
<gene>
    <name evidence="2" type="ORF">AAV32_13310</name>
    <name evidence="3" type="ORF">EV679_0379</name>
</gene>
<dbReference type="PANTHER" id="PTHR46182">
    <property type="entry name" value="FI19480P1"/>
    <property type="match status" value="1"/>
</dbReference>
<proteinExistence type="predicted"/>
<dbReference type="CDD" id="cd00146">
    <property type="entry name" value="PKD"/>
    <property type="match status" value="1"/>
</dbReference>
<evidence type="ECO:0000313" key="3">
    <source>
        <dbReference type="EMBL" id="RZS73190.1"/>
    </source>
</evidence>
<dbReference type="PANTHER" id="PTHR46182:SF2">
    <property type="entry name" value="FI19480P1"/>
    <property type="match status" value="1"/>
</dbReference>
<organism evidence="2 4">
    <name type="scientific">Kerstersia gyiorum</name>
    <dbReference type="NCBI Taxonomy" id="206506"/>
    <lineage>
        <taxon>Bacteria</taxon>
        <taxon>Pseudomonadati</taxon>
        <taxon>Pseudomonadota</taxon>
        <taxon>Betaproteobacteria</taxon>
        <taxon>Burkholderiales</taxon>
        <taxon>Alcaligenaceae</taxon>
        <taxon>Kerstersia</taxon>
    </lineage>
</organism>
<dbReference type="SUPFAM" id="SSF49299">
    <property type="entry name" value="PKD domain"/>
    <property type="match status" value="2"/>
</dbReference>
<keyword evidence="1" id="KW-0732">Signal</keyword>